<dbReference type="Pfam" id="PF01546">
    <property type="entry name" value="Peptidase_M20"/>
    <property type="match status" value="1"/>
</dbReference>
<dbReference type="GO" id="GO:0016787">
    <property type="term" value="F:hydrolase activity"/>
    <property type="evidence" value="ECO:0007669"/>
    <property type="project" value="UniProtKB-KW"/>
</dbReference>
<organism evidence="9 10">
    <name type="scientific">Domibacillus aminovorans</name>
    <dbReference type="NCBI Taxonomy" id="29332"/>
    <lineage>
        <taxon>Bacteria</taxon>
        <taxon>Bacillati</taxon>
        <taxon>Bacillota</taxon>
        <taxon>Bacilli</taxon>
        <taxon>Bacillales</taxon>
        <taxon>Bacillaceae</taxon>
        <taxon>Domibacillus</taxon>
    </lineage>
</organism>
<accession>A0A177LD11</accession>
<evidence type="ECO:0000256" key="5">
    <source>
        <dbReference type="ARBA" id="ARBA00022801"/>
    </source>
</evidence>
<dbReference type="NCBIfam" id="NF006370">
    <property type="entry name" value="PRK08596.1"/>
    <property type="match status" value="1"/>
</dbReference>
<dbReference type="STRING" id="29332.AWH48_12810"/>
<dbReference type="GO" id="GO:0046872">
    <property type="term" value="F:metal ion binding"/>
    <property type="evidence" value="ECO:0007669"/>
    <property type="project" value="UniProtKB-KW"/>
</dbReference>
<protein>
    <submittedName>
        <fullName evidence="9">Acetylornithine deacetylase</fullName>
    </submittedName>
</protein>
<dbReference type="NCBIfam" id="TIGR01910">
    <property type="entry name" value="DapE-ArgE"/>
    <property type="match status" value="1"/>
</dbReference>
<proteinExistence type="inferred from homology"/>
<evidence type="ECO:0000256" key="7">
    <source>
        <dbReference type="ARBA" id="ARBA00023285"/>
    </source>
</evidence>
<evidence type="ECO:0000256" key="2">
    <source>
        <dbReference type="ARBA" id="ARBA00001947"/>
    </source>
</evidence>
<keyword evidence="5" id="KW-0378">Hydrolase</keyword>
<evidence type="ECO:0000256" key="4">
    <source>
        <dbReference type="ARBA" id="ARBA00022723"/>
    </source>
</evidence>
<dbReference type="SUPFAM" id="SSF55031">
    <property type="entry name" value="Bacterial exopeptidase dimerisation domain"/>
    <property type="match status" value="1"/>
</dbReference>
<evidence type="ECO:0000256" key="1">
    <source>
        <dbReference type="ARBA" id="ARBA00001941"/>
    </source>
</evidence>
<comment type="caution">
    <text evidence="9">The sequence shown here is derived from an EMBL/GenBank/DDBJ whole genome shotgun (WGS) entry which is preliminary data.</text>
</comment>
<keyword evidence="7" id="KW-0170">Cobalt</keyword>
<feature type="domain" description="Peptidase M20 dimerisation" evidence="8">
    <location>
        <begin position="217"/>
        <end position="314"/>
    </location>
</feature>
<dbReference type="PANTHER" id="PTHR43808:SF24">
    <property type="entry name" value="N-FORMYL-4-AMINO-5-AMINOMETHYL-2-METHYLPYRIMIDINE DEFORMYLASE"/>
    <property type="match status" value="1"/>
</dbReference>
<dbReference type="InterPro" id="IPR010182">
    <property type="entry name" value="ArgE/DapE"/>
</dbReference>
<dbReference type="PANTHER" id="PTHR43808">
    <property type="entry name" value="ACETYLORNITHINE DEACETYLASE"/>
    <property type="match status" value="1"/>
</dbReference>
<dbReference type="AlphaFoldDB" id="A0A177LD11"/>
<evidence type="ECO:0000313" key="9">
    <source>
        <dbReference type="EMBL" id="OAH62501.1"/>
    </source>
</evidence>
<evidence type="ECO:0000256" key="3">
    <source>
        <dbReference type="ARBA" id="ARBA00006247"/>
    </source>
</evidence>
<keyword evidence="4" id="KW-0479">Metal-binding</keyword>
<reference evidence="9 10" key="1">
    <citation type="submission" date="2016-01" db="EMBL/GenBank/DDBJ databases">
        <title>Investigation of taxonomic status of Bacillus aminovorans.</title>
        <authorList>
            <person name="Verma A."/>
            <person name="Pal Y."/>
            <person name="Krishnamurthi S."/>
        </authorList>
    </citation>
    <scope>NUCLEOTIDE SEQUENCE [LARGE SCALE GENOMIC DNA]</scope>
    <source>
        <strain evidence="9 10">DSM 1314</strain>
    </source>
</reference>
<gene>
    <name evidence="9" type="ORF">AWH49_09945</name>
</gene>
<dbReference type="Gene3D" id="3.40.630.10">
    <property type="entry name" value="Zn peptidases"/>
    <property type="match status" value="1"/>
</dbReference>
<dbReference type="SUPFAM" id="SSF53187">
    <property type="entry name" value="Zn-dependent exopeptidases"/>
    <property type="match status" value="1"/>
</dbReference>
<comment type="similarity">
    <text evidence="3">Belongs to the peptidase M20A family.</text>
</comment>
<evidence type="ECO:0000256" key="6">
    <source>
        <dbReference type="ARBA" id="ARBA00022833"/>
    </source>
</evidence>
<evidence type="ECO:0000313" key="10">
    <source>
        <dbReference type="Proteomes" id="UP000076935"/>
    </source>
</evidence>
<sequence length="439" mass="48973">MRFGKEYNMEKIRKLHNEIDERQDELIDLLKTLISFKTPAPPARNTSEAQQFMADFLEKRAFKIDKWDVYPSDPNVVGTLKGTDSENYQSLIINGHIDVAEVSPDEKWETDPFIPIVKNGTVIGRGAADMKGGLAGALFAIQLLHEAGIQLPGDLTFQSVIGEEVGEAGTLECCKRGYMADFALVVDTSDLHIQGQGGVITGWITLKSEQTFHDATRRQMIHAGGKLMGASAIEKMTKVINGLQELERHWAVMKSYPGFPPGTTTINPAVIEGGRHAAFIADECRLWITVHFYPDETHEQVAKEVEDYIRNIAKGDLWMQENPPIFEWGGTSMIEERGEIFPSFEVDPNHSAVQSLIQSHVSVFDEKPVVDVSPSVTDGGWLGSSGIPTAIYGPGHLRHAHAVNEQLAINELVDYTKVMIQFIYDWTNRKKEEKVNEIQ</sequence>
<keyword evidence="10" id="KW-1185">Reference proteome</keyword>
<comment type="cofactor">
    <cofactor evidence="1">
        <name>Co(2+)</name>
        <dbReference type="ChEBI" id="CHEBI:48828"/>
    </cofactor>
</comment>
<dbReference type="InterPro" id="IPR050072">
    <property type="entry name" value="Peptidase_M20A"/>
</dbReference>
<dbReference type="Proteomes" id="UP000076935">
    <property type="component" value="Unassembled WGS sequence"/>
</dbReference>
<dbReference type="Gene3D" id="3.30.70.360">
    <property type="match status" value="1"/>
</dbReference>
<dbReference type="InterPro" id="IPR002933">
    <property type="entry name" value="Peptidase_M20"/>
</dbReference>
<name>A0A177LD11_9BACI</name>
<comment type="cofactor">
    <cofactor evidence="2">
        <name>Zn(2+)</name>
        <dbReference type="ChEBI" id="CHEBI:29105"/>
    </cofactor>
</comment>
<evidence type="ECO:0000259" key="8">
    <source>
        <dbReference type="Pfam" id="PF07687"/>
    </source>
</evidence>
<keyword evidence="6" id="KW-0862">Zinc</keyword>
<dbReference type="Pfam" id="PF07687">
    <property type="entry name" value="M20_dimer"/>
    <property type="match status" value="1"/>
</dbReference>
<dbReference type="InterPro" id="IPR036264">
    <property type="entry name" value="Bact_exopeptidase_dim_dom"/>
</dbReference>
<dbReference type="InterPro" id="IPR011650">
    <property type="entry name" value="Peptidase_M20_dimer"/>
</dbReference>
<dbReference type="EMBL" id="LQWY01000007">
    <property type="protein sequence ID" value="OAH62501.1"/>
    <property type="molecule type" value="Genomic_DNA"/>
</dbReference>